<keyword evidence="2" id="KW-1133">Transmembrane helix</keyword>
<accession>A0A0G0MIN9</accession>
<dbReference type="Pfam" id="PF08334">
    <property type="entry name" value="T2SSG"/>
    <property type="match status" value="1"/>
</dbReference>
<dbReference type="AlphaFoldDB" id="A0A0G0MIN9"/>
<evidence type="ECO:0000313" key="5">
    <source>
        <dbReference type="Proteomes" id="UP000034498"/>
    </source>
</evidence>
<comment type="caution">
    <text evidence="4">The sequence shown here is derived from an EMBL/GenBank/DDBJ whole genome shotgun (WGS) entry which is preliminary data.</text>
</comment>
<dbReference type="STRING" id="1618336.US94_C0032G0005"/>
<feature type="region of interest" description="Disordered" evidence="1">
    <location>
        <begin position="1"/>
        <end position="58"/>
    </location>
</feature>
<evidence type="ECO:0000256" key="2">
    <source>
        <dbReference type="SAM" id="Phobius"/>
    </source>
</evidence>
<reference evidence="4 5" key="1">
    <citation type="journal article" date="2015" name="Nature">
        <title>rRNA introns, odd ribosomes, and small enigmatic genomes across a large radiation of phyla.</title>
        <authorList>
            <person name="Brown C.T."/>
            <person name="Hug L.A."/>
            <person name="Thomas B.C."/>
            <person name="Sharon I."/>
            <person name="Castelle C.J."/>
            <person name="Singh A."/>
            <person name="Wilkins M.J."/>
            <person name="Williams K.H."/>
            <person name="Banfield J.F."/>
        </authorList>
    </citation>
    <scope>NUCLEOTIDE SEQUENCE [LARGE SCALE GENOMIC DNA]</scope>
</reference>
<keyword evidence="2" id="KW-0812">Transmembrane</keyword>
<evidence type="ECO:0000313" key="4">
    <source>
        <dbReference type="EMBL" id="KKQ73584.1"/>
    </source>
</evidence>
<dbReference type="EMBL" id="LBUX01000032">
    <property type="protein sequence ID" value="KKQ73584.1"/>
    <property type="molecule type" value="Genomic_DNA"/>
</dbReference>
<feature type="compositionally biased region" description="Polar residues" evidence="1">
    <location>
        <begin position="42"/>
        <end position="51"/>
    </location>
</feature>
<protein>
    <recommendedName>
        <fullName evidence="3">Type II secretion system protein GspG C-terminal domain-containing protein</fullName>
    </recommendedName>
</protein>
<evidence type="ECO:0000256" key="1">
    <source>
        <dbReference type="SAM" id="MobiDB-lite"/>
    </source>
</evidence>
<proteinExistence type="predicted"/>
<feature type="domain" description="Type II secretion system protein GspG C-terminal" evidence="3">
    <location>
        <begin position="134"/>
        <end position="214"/>
    </location>
</feature>
<dbReference type="SUPFAM" id="SSF54523">
    <property type="entry name" value="Pili subunits"/>
    <property type="match status" value="1"/>
</dbReference>
<organism evidence="4 5">
    <name type="scientific">Berkelbacteria bacterium GW2011_GWB1_38_5</name>
    <dbReference type="NCBI Taxonomy" id="1618336"/>
    <lineage>
        <taxon>Bacteria</taxon>
        <taxon>Candidatus Berkelbacteria</taxon>
    </lineage>
</organism>
<keyword evidence="2" id="KW-0472">Membrane</keyword>
<dbReference type="Proteomes" id="UP000034498">
    <property type="component" value="Unassembled WGS sequence"/>
</dbReference>
<evidence type="ECO:0000259" key="3">
    <source>
        <dbReference type="Pfam" id="PF08334"/>
    </source>
</evidence>
<sequence>MDNPIENPVNQPVQPLEMPSNLTPPEPMGGSGSPTNLPAVGSNRQPSSSSMPPKEQKGGRGSYILMIIIGIILIIGVLVFLSWKDWISLGGLEKLWGGGKVTPIPMPKITSEISPSPIPSSATTSPQVTTNINDQTRKNDLATIKNALKKYYETNSVYPVSQMVTKTSDAESTLAKALMPTYLEKMPNDPLAPTYYYGYKSDSTTFEITAVLEDKADPAGITAGTYFIYKVTDISKE</sequence>
<name>A0A0G0MIN9_9BACT</name>
<gene>
    <name evidence="4" type="ORF">US94_C0032G0005</name>
</gene>
<dbReference type="Gene3D" id="3.30.700.10">
    <property type="entry name" value="Glycoprotein, Type 4 Pilin"/>
    <property type="match status" value="1"/>
</dbReference>
<dbReference type="InterPro" id="IPR013545">
    <property type="entry name" value="T2SS_protein-GspG_C"/>
</dbReference>
<feature type="transmembrane region" description="Helical" evidence="2">
    <location>
        <begin position="63"/>
        <end position="83"/>
    </location>
</feature>
<dbReference type="InterPro" id="IPR045584">
    <property type="entry name" value="Pilin-like"/>
</dbReference>